<evidence type="ECO:0000256" key="2">
    <source>
        <dbReference type="SAM" id="MobiDB-lite"/>
    </source>
</evidence>
<evidence type="ECO:0000313" key="4">
    <source>
        <dbReference type="Proteomes" id="UP000287144"/>
    </source>
</evidence>
<dbReference type="PANTHER" id="PTHR48104">
    <property type="entry name" value="METACASPASE-4"/>
    <property type="match status" value="1"/>
</dbReference>
<dbReference type="GO" id="GO:0005737">
    <property type="term" value="C:cytoplasm"/>
    <property type="evidence" value="ECO:0007669"/>
    <property type="project" value="TreeGrafter"/>
</dbReference>
<evidence type="ECO:0000313" key="3">
    <source>
        <dbReference type="EMBL" id="RSL88355.1"/>
    </source>
</evidence>
<evidence type="ECO:0000256" key="1">
    <source>
        <dbReference type="ARBA" id="ARBA00009005"/>
    </source>
</evidence>
<comment type="similarity">
    <text evidence="1">Belongs to the peptidase C14B family.</text>
</comment>
<sequence>MTLEEKTEIFRDHIFETYLDKDGQISQSLMPSRLSIKDPDYDVSLITHEISWTKDGKGNVKTNHTVSGTMIAVQHKSDGSVSAKFDDGYYTYNFTALILRFGTGTDKGISMVQEMLVKYLGFATADIEMQYFDVNPSTGPKECTRGQDPPTATNFKSKFGQLCNSAKPGDVRFLYVDAHGTTYADEENSGEEDGMDEGWILAKNNDGTLKEVVSDDWLGGAIRKNLAKGANLTILTSSCMGGGMLDKHSATRGILLAGCHETQFNVKALKGMDPWMVAVTTVIKNNVRRKRGIPTYSVLFNDAKSFIRAQLANGQLGKKYKGPSPKEWEPIPRDQETNTSHRDPQLIFDTGYIDPDEERFLVPFQSPSGGEASGDASRYPKDEYPHEEL</sequence>
<dbReference type="PANTHER" id="PTHR48104:SF30">
    <property type="entry name" value="METACASPASE-1"/>
    <property type="match status" value="1"/>
</dbReference>
<dbReference type="AlphaFoldDB" id="A0A428SEZ9"/>
<organism evidence="3 4">
    <name type="scientific">Fusarium oligoseptatum</name>
    <dbReference type="NCBI Taxonomy" id="2604345"/>
    <lineage>
        <taxon>Eukaryota</taxon>
        <taxon>Fungi</taxon>
        <taxon>Dikarya</taxon>
        <taxon>Ascomycota</taxon>
        <taxon>Pezizomycotina</taxon>
        <taxon>Sordariomycetes</taxon>
        <taxon>Hypocreomycetidae</taxon>
        <taxon>Hypocreales</taxon>
        <taxon>Nectriaceae</taxon>
        <taxon>Fusarium</taxon>
        <taxon>Fusarium solani species complex</taxon>
    </lineage>
</organism>
<feature type="compositionally biased region" description="Basic and acidic residues" evidence="2">
    <location>
        <begin position="324"/>
        <end position="344"/>
    </location>
</feature>
<keyword evidence="4" id="KW-1185">Reference proteome</keyword>
<protein>
    <submittedName>
        <fullName evidence="3">Uncharacterized protein</fullName>
    </submittedName>
</protein>
<gene>
    <name evidence="3" type="ORF">CEP52_015248</name>
</gene>
<dbReference type="GO" id="GO:0004197">
    <property type="term" value="F:cysteine-type endopeptidase activity"/>
    <property type="evidence" value="ECO:0007669"/>
    <property type="project" value="TreeGrafter"/>
</dbReference>
<dbReference type="InterPro" id="IPR050452">
    <property type="entry name" value="Metacaspase"/>
</dbReference>
<feature type="compositionally biased region" description="Basic and acidic residues" evidence="2">
    <location>
        <begin position="378"/>
        <end position="389"/>
    </location>
</feature>
<dbReference type="EMBL" id="NKCK01000262">
    <property type="protein sequence ID" value="RSL88355.1"/>
    <property type="molecule type" value="Genomic_DNA"/>
</dbReference>
<comment type="caution">
    <text evidence="3">The sequence shown here is derived from an EMBL/GenBank/DDBJ whole genome shotgun (WGS) entry which is preliminary data.</text>
</comment>
<dbReference type="Gene3D" id="3.40.50.1460">
    <property type="match status" value="1"/>
</dbReference>
<name>A0A428SEZ9_9HYPO</name>
<proteinExistence type="inferred from homology"/>
<dbReference type="Proteomes" id="UP000287144">
    <property type="component" value="Unassembled WGS sequence"/>
</dbReference>
<dbReference type="GO" id="GO:0006508">
    <property type="term" value="P:proteolysis"/>
    <property type="evidence" value="ECO:0007669"/>
    <property type="project" value="TreeGrafter"/>
</dbReference>
<feature type="region of interest" description="Disordered" evidence="2">
    <location>
        <begin position="317"/>
        <end position="389"/>
    </location>
</feature>
<accession>A0A428SEZ9</accession>
<reference evidence="3 4" key="1">
    <citation type="submission" date="2017-06" db="EMBL/GenBank/DDBJ databases">
        <title>Comparative genomic analysis of Ambrosia Fusariam Clade fungi.</title>
        <authorList>
            <person name="Stajich J.E."/>
            <person name="Carrillo J."/>
            <person name="Kijimoto T."/>
            <person name="Eskalen A."/>
            <person name="O'Donnell K."/>
            <person name="Kasson M."/>
        </authorList>
    </citation>
    <scope>NUCLEOTIDE SEQUENCE [LARGE SCALE GENOMIC DNA]</scope>
    <source>
        <strain evidence="3 4">NRRL62579</strain>
    </source>
</reference>